<dbReference type="PANTHER" id="PTHR30632">
    <property type="entry name" value="MOLYBDATE-BINDING PERIPLASMIC PROTEIN"/>
    <property type="match status" value="1"/>
</dbReference>
<organism evidence="2 3">
    <name type="scientific">Thiogranum longum</name>
    <dbReference type="NCBI Taxonomy" id="1537524"/>
    <lineage>
        <taxon>Bacteria</taxon>
        <taxon>Pseudomonadati</taxon>
        <taxon>Pseudomonadota</taxon>
        <taxon>Gammaproteobacteria</taxon>
        <taxon>Chromatiales</taxon>
        <taxon>Ectothiorhodospiraceae</taxon>
        <taxon>Thiogranum</taxon>
    </lineage>
</organism>
<dbReference type="OrthoDB" id="9802127at2"/>
<proteinExistence type="predicted"/>
<evidence type="ECO:0000313" key="2">
    <source>
        <dbReference type="EMBL" id="TCK17370.1"/>
    </source>
</evidence>
<dbReference type="GO" id="GO:0015689">
    <property type="term" value="P:molybdate ion transport"/>
    <property type="evidence" value="ECO:0007669"/>
    <property type="project" value="TreeGrafter"/>
</dbReference>
<gene>
    <name evidence="2" type="ORF">DFR30_0599</name>
</gene>
<dbReference type="Gene3D" id="3.40.190.10">
    <property type="entry name" value="Periplasmic binding protein-like II"/>
    <property type="match status" value="3"/>
</dbReference>
<dbReference type="RefSeq" id="WP_132971252.1">
    <property type="nucleotide sequence ID" value="NZ_SMFX01000001.1"/>
</dbReference>
<accession>A0A4R1HB41</accession>
<dbReference type="EMBL" id="SMFX01000001">
    <property type="protein sequence ID" value="TCK17370.1"/>
    <property type="molecule type" value="Genomic_DNA"/>
</dbReference>
<dbReference type="InterPro" id="IPR050682">
    <property type="entry name" value="ModA/WtpA"/>
</dbReference>
<feature type="chain" id="PRO_5020972155" evidence="1">
    <location>
        <begin position="28"/>
        <end position="323"/>
    </location>
</feature>
<dbReference type="GO" id="GO:0030973">
    <property type="term" value="F:molybdate ion binding"/>
    <property type="evidence" value="ECO:0007669"/>
    <property type="project" value="TreeGrafter"/>
</dbReference>
<name>A0A4R1HB41_9GAMM</name>
<dbReference type="AlphaFoldDB" id="A0A4R1HB41"/>
<reference evidence="2 3" key="1">
    <citation type="submission" date="2019-03" db="EMBL/GenBank/DDBJ databases">
        <title>Genomic Encyclopedia of Type Strains, Phase IV (KMG-IV): sequencing the most valuable type-strain genomes for metagenomic binning, comparative biology and taxonomic classification.</title>
        <authorList>
            <person name="Goeker M."/>
        </authorList>
    </citation>
    <scope>NUCLEOTIDE SEQUENCE [LARGE SCALE GENOMIC DNA]</scope>
    <source>
        <strain evidence="2 3">DSM 19610</strain>
    </source>
</reference>
<comment type="caution">
    <text evidence="2">The sequence shown here is derived from an EMBL/GenBank/DDBJ whole genome shotgun (WGS) entry which is preliminary data.</text>
</comment>
<evidence type="ECO:0000256" key="1">
    <source>
        <dbReference type="SAM" id="SignalP"/>
    </source>
</evidence>
<dbReference type="Proteomes" id="UP000295707">
    <property type="component" value="Unassembled WGS sequence"/>
</dbReference>
<protein>
    <submittedName>
        <fullName evidence="2">ABC-type molybdate transport system substrate-binding protein</fullName>
    </submittedName>
</protein>
<dbReference type="Pfam" id="PF13531">
    <property type="entry name" value="SBP_bac_11"/>
    <property type="match status" value="1"/>
</dbReference>
<sequence length="323" mass="35808">MKNLARSLRSALIFLPILLVTSLNAQAAKDAGQGHDYRTFHSNDTTDYGKIGDSYTADLVMYLAGNQFMVMEDLIGDFQKKHPDIKTVYVETIPPGQILKQQLLKQGQINGTNTAMNPDLYASVNLGHLKKLKGKGMMDQYIIYTHNKLELMVAEGNPKHIKGPEDLGRDDLVQSHPNPLTEGIFKFYGAEMLKDLGLYEKVTGNAMCKSCWAVPGKTWFTSRHHRETPHRIETGEADVGIVWATEVVHAKKEGRKIDGVAIPAPYNKQDKVGYAIGALKTGRNPANARTFLDYLASDAAQNIYANHGFIKATPDELKLKAIP</sequence>
<keyword evidence="3" id="KW-1185">Reference proteome</keyword>
<dbReference type="PANTHER" id="PTHR30632:SF0">
    <property type="entry name" value="SULFATE-BINDING PROTEIN"/>
    <property type="match status" value="1"/>
</dbReference>
<dbReference type="SUPFAM" id="SSF53850">
    <property type="entry name" value="Periplasmic binding protein-like II"/>
    <property type="match status" value="1"/>
</dbReference>
<keyword evidence="1" id="KW-0732">Signal</keyword>
<evidence type="ECO:0000313" key="3">
    <source>
        <dbReference type="Proteomes" id="UP000295707"/>
    </source>
</evidence>
<feature type="signal peptide" evidence="1">
    <location>
        <begin position="1"/>
        <end position="27"/>
    </location>
</feature>